<evidence type="ECO:0000313" key="5">
    <source>
        <dbReference type="Proteomes" id="UP000234951"/>
    </source>
</evidence>
<keyword evidence="6" id="KW-1185">Reference proteome</keyword>
<dbReference type="OrthoDB" id="9800141at2"/>
<organism evidence="3 5">
    <name type="scientific">Bacillus canaveralius</name>
    <dbReference type="NCBI Taxonomy" id="1403243"/>
    <lineage>
        <taxon>Bacteria</taxon>
        <taxon>Bacillati</taxon>
        <taxon>Bacillota</taxon>
        <taxon>Bacilli</taxon>
        <taxon>Bacillales</taxon>
        <taxon>Bacillaceae</taxon>
        <taxon>Bacillus</taxon>
    </lineage>
</organism>
<comment type="caution">
    <text evidence="3">The sequence shown here is derived from an EMBL/GenBank/DDBJ whole genome shotgun (WGS) entry which is preliminary data.</text>
</comment>
<sequence>MDASNWIVTIVGLLLIGLIAWFFWGPKKGGSLAKVSSSGYQEAMIRVKNGYSPARIVVQSGKPVRFEFTREETTACSEMVVFPDFQKSAMLPVGRKIAIDLPPMKEGIYDFTCQMGMYRGKVIVKN</sequence>
<dbReference type="Proteomes" id="UP000235114">
    <property type="component" value="Unassembled WGS sequence"/>
</dbReference>
<feature type="domain" description="EfeO-type cupredoxin-like" evidence="2">
    <location>
        <begin position="17"/>
        <end position="124"/>
    </location>
</feature>
<name>A0A2N5GL52_9BACI</name>
<dbReference type="EMBL" id="PGVA01000028">
    <property type="protein sequence ID" value="PLR82242.1"/>
    <property type="molecule type" value="Genomic_DNA"/>
</dbReference>
<keyword evidence="1" id="KW-1133">Transmembrane helix</keyword>
<protein>
    <submittedName>
        <fullName evidence="3">Copper-transporting ATPase</fullName>
    </submittedName>
</protein>
<evidence type="ECO:0000313" key="6">
    <source>
        <dbReference type="Proteomes" id="UP000235114"/>
    </source>
</evidence>
<evidence type="ECO:0000313" key="4">
    <source>
        <dbReference type="EMBL" id="PLR98055.1"/>
    </source>
</evidence>
<dbReference type="RefSeq" id="WP_101577958.1">
    <property type="nucleotide sequence ID" value="NZ_PGVD01000025.1"/>
</dbReference>
<dbReference type="Pfam" id="PF13473">
    <property type="entry name" value="Cupredoxin_1"/>
    <property type="match status" value="1"/>
</dbReference>
<accession>A0A2N5GL52</accession>
<dbReference type="EMBL" id="PGVD01000025">
    <property type="protein sequence ID" value="PLR98055.1"/>
    <property type="molecule type" value="Genomic_DNA"/>
</dbReference>
<feature type="transmembrane region" description="Helical" evidence="1">
    <location>
        <begin position="6"/>
        <end position="24"/>
    </location>
</feature>
<gene>
    <name evidence="3" type="ORF">CU635_13520</name>
    <name evidence="4" type="ORF">CVD25_08820</name>
</gene>
<evidence type="ECO:0000256" key="1">
    <source>
        <dbReference type="SAM" id="Phobius"/>
    </source>
</evidence>
<dbReference type="Gene3D" id="2.60.40.420">
    <property type="entry name" value="Cupredoxins - blue copper proteins"/>
    <property type="match status" value="1"/>
</dbReference>
<reference evidence="4 6" key="2">
    <citation type="submission" date="2017-12" db="EMBL/GenBank/DDBJ databases">
        <title>Comparative Functional Genomics of Dry Heat Resistant strains isolated from the Viking Spacecraft.</title>
        <authorList>
            <person name="Seuylemezian A."/>
            <person name="Cooper K."/>
            <person name="Vaishampayan P."/>
        </authorList>
    </citation>
    <scope>NUCLEOTIDE SEQUENCE [LARGE SCALE GENOMIC DNA]</scope>
    <source>
        <strain evidence="4 6">ATCC 29669</strain>
    </source>
</reference>
<dbReference type="SUPFAM" id="SSF49503">
    <property type="entry name" value="Cupredoxins"/>
    <property type="match status" value="1"/>
</dbReference>
<evidence type="ECO:0000313" key="3">
    <source>
        <dbReference type="EMBL" id="PLR82242.1"/>
    </source>
</evidence>
<reference evidence="3 5" key="1">
    <citation type="submission" date="2017-11" db="EMBL/GenBank/DDBJ databases">
        <title>Comparitive Functional Genomics of Dry Heat Resistant strains isolated from the Viking Spacecraft.</title>
        <authorList>
            <person name="Seuylemezian A."/>
            <person name="Cooper K."/>
            <person name="Vaishampayan P."/>
        </authorList>
    </citation>
    <scope>NUCLEOTIDE SEQUENCE [LARGE SCALE GENOMIC DNA]</scope>
    <source>
        <strain evidence="3 5">M4.6</strain>
    </source>
</reference>
<evidence type="ECO:0000259" key="2">
    <source>
        <dbReference type="Pfam" id="PF13473"/>
    </source>
</evidence>
<dbReference type="AlphaFoldDB" id="A0A2N5GL52"/>
<keyword evidence="1" id="KW-0812">Transmembrane</keyword>
<dbReference type="InterPro" id="IPR008972">
    <property type="entry name" value="Cupredoxin"/>
</dbReference>
<dbReference type="Proteomes" id="UP000234951">
    <property type="component" value="Unassembled WGS sequence"/>
</dbReference>
<dbReference type="InterPro" id="IPR028096">
    <property type="entry name" value="EfeO_Cupredoxin"/>
</dbReference>
<keyword evidence="1" id="KW-0472">Membrane</keyword>
<proteinExistence type="predicted"/>